<dbReference type="InterPro" id="IPR000644">
    <property type="entry name" value="CBS_dom"/>
</dbReference>
<name>A0ABT8F5T9_9BACT</name>
<feature type="transmembrane region" description="Helical" evidence="9">
    <location>
        <begin position="6"/>
        <end position="31"/>
    </location>
</feature>
<dbReference type="Proteomes" id="UP001168552">
    <property type="component" value="Unassembled WGS sequence"/>
</dbReference>
<keyword evidence="2 8" id="KW-0812">Transmembrane</keyword>
<feature type="domain" description="CNNM transmembrane" evidence="11">
    <location>
        <begin position="1"/>
        <end position="199"/>
    </location>
</feature>
<dbReference type="Gene3D" id="3.10.580.10">
    <property type="entry name" value="CBS-domain"/>
    <property type="match status" value="1"/>
</dbReference>
<dbReference type="InterPro" id="IPR044751">
    <property type="entry name" value="Ion_transp-like_CBS"/>
</dbReference>
<reference evidence="12" key="1">
    <citation type="submission" date="2023-06" db="EMBL/GenBank/DDBJ databases">
        <title>Cytophagales bacterium Strain LB-30, isolated from soil.</title>
        <authorList>
            <person name="Liu B."/>
        </authorList>
    </citation>
    <scope>NUCLEOTIDE SEQUENCE</scope>
    <source>
        <strain evidence="12">LB-30</strain>
    </source>
</reference>
<evidence type="ECO:0000256" key="2">
    <source>
        <dbReference type="ARBA" id="ARBA00022692"/>
    </source>
</evidence>
<evidence type="ECO:0000256" key="3">
    <source>
        <dbReference type="ARBA" id="ARBA00022737"/>
    </source>
</evidence>
<dbReference type="InterPro" id="IPR046342">
    <property type="entry name" value="CBS_dom_sf"/>
</dbReference>
<dbReference type="PANTHER" id="PTHR22777">
    <property type="entry name" value="HEMOLYSIN-RELATED"/>
    <property type="match status" value="1"/>
</dbReference>
<keyword evidence="6 8" id="KW-0472">Membrane</keyword>
<dbReference type="Pfam" id="PF03471">
    <property type="entry name" value="CorC_HlyC"/>
    <property type="match status" value="1"/>
</dbReference>
<evidence type="ECO:0000256" key="6">
    <source>
        <dbReference type="ARBA" id="ARBA00023136"/>
    </source>
</evidence>
<dbReference type="Pfam" id="PF01595">
    <property type="entry name" value="CNNM"/>
    <property type="match status" value="1"/>
</dbReference>
<evidence type="ECO:0000259" key="10">
    <source>
        <dbReference type="PROSITE" id="PS51371"/>
    </source>
</evidence>
<dbReference type="InterPro" id="IPR002550">
    <property type="entry name" value="CNNM"/>
</dbReference>
<evidence type="ECO:0000256" key="7">
    <source>
        <dbReference type="PROSITE-ProRule" id="PRU00703"/>
    </source>
</evidence>
<evidence type="ECO:0000256" key="1">
    <source>
        <dbReference type="ARBA" id="ARBA00004141"/>
    </source>
</evidence>
<dbReference type="SUPFAM" id="SSF54631">
    <property type="entry name" value="CBS-domain pair"/>
    <property type="match status" value="1"/>
</dbReference>
<evidence type="ECO:0000256" key="8">
    <source>
        <dbReference type="PROSITE-ProRule" id="PRU01193"/>
    </source>
</evidence>
<evidence type="ECO:0000313" key="13">
    <source>
        <dbReference type="Proteomes" id="UP001168552"/>
    </source>
</evidence>
<keyword evidence="13" id="KW-1185">Reference proteome</keyword>
<feature type="transmembrane region" description="Helical" evidence="9">
    <location>
        <begin position="131"/>
        <end position="151"/>
    </location>
</feature>
<gene>
    <name evidence="12" type="ORF">QWY31_09945</name>
</gene>
<dbReference type="Gene3D" id="3.30.465.10">
    <property type="match status" value="1"/>
</dbReference>
<dbReference type="PROSITE" id="PS51846">
    <property type="entry name" value="CNNM"/>
    <property type="match status" value="1"/>
</dbReference>
<comment type="caution">
    <text evidence="12">The sequence shown here is derived from an EMBL/GenBank/DDBJ whole genome shotgun (WGS) entry which is preliminary data.</text>
</comment>
<evidence type="ECO:0000256" key="5">
    <source>
        <dbReference type="ARBA" id="ARBA00023122"/>
    </source>
</evidence>
<proteinExistence type="predicted"/>
<keyword evidence="4 8" id="KW-1133">Transmembrane helix</keyword>
<feature type="transmembrane region" description="Helical" evidence="9">
    <location>
        <begin position="60"/>
        <end position="79"/>
    </location>
</feature>
<dbReference type="RefSeq" id="WP_320004358.1">
    <property type="nucleotide sequence ID" value="NZ_JAUHJS010000004.1"/>
</dbReference>
<dbReference type="Pfam" id="PF00571">
    <property type="entry name" value="CBS"/>
    <property type="match status" value="1"/>
</dbReference>
<organism evidence="12 13">
    <name type="scientific">Shiella aurantiaca</name>
    <dbReference type="NCBI Taxonomy" id="3058365"/>
    <lineage>
        <taxon>Bacteria</taxon>
        <taxon>Pseudomonadati</taxon>
        <taxon>Bacteroidota</taxon>
        <taxon>Cytophagia</taxon>
        <taxon>Cytophagales</taxon>
        <taxon>Shiellaceae</taxon>
        <taxon>Shiella</taxon>
    </lineage>
</organism>
<keyword evidence="3" id="KW-0677">Repeat</keyword>
<dbReference type="EMBL" id="JAUHJS010000004">
    <property type="protein sequence ID" value="MDN4165826.1"/>
    <property type="molecule type" value="Genomic_DNA"/>
</dbReference>
<dbReference type="InterPro" id="IPR005170">
    <property type="entry name" value="Transptr-assoc_dom"/>
</dbReference>
<dbReference type="SUPFAM" id="SSF56176">
    <property type="entry name" value="FAD-binding/transporter-associated domain-like"/>
    <property type="match status" value="1"/>
</dbReference>
<evidence type="ECO:0000313" key="12">
    <source>
        <dbReference type="EMBL" id="MDN4165826.1"/>
    </source>
</evidence>
<dbReference type="PANTHER" id="PTHR22777:SF17">
    <property type="entry name" value="UPF0053 PROTEIN SLL0260"/>
    <property type="match status" value="1"/>
</dbReference>
<accession>A0ABT8F5T9</accession>
<dbReference type="InterPro" id="IPR036318">
    <property type="entry name" value="FAD-bd_PCMH-like_sf"/>
</dbReference>
<dbReference type="PROSITE" id="PS51371">
    <property type="entry name" value="CBS"/>
    <property type="match status" value="1"/>
</dbReference>
<evidence type="ECO:0000256" key="9">
    <source>
        <dbReference type="SAM" id="Phobius"/>
    </source>
</evidence>
<sequence length="428" mass="48393">MSLDYYSLLIIFITLVFSAFFSGIEIAFVSANKLQIELENKQGLLSGRLLSRFLKKPSDFLGTTLVGNTIALVVYGIFMAKLLDPFIARQLPESLNNEASVLILSTILSTLLVLITAEFTPKSVFLINPNFSLSLFAVPLVMVYYLMYPLVQIIVGLSKFTIKNLFRLEYSEDRPVFRLADLNVYIDHVSQDSEESANEVNTKIFSNALEFKTVKVRDCMIPRTDIVAIDIEDGIDALKKALIESGHSKIIVYNESIDEVIGYCHSLALYKKPKEIQQILTPIIIVPETMLANELMVQFIQERKSLALVVDEFGGTSGLVSIEDIFEEIFGDIQDEHDEDEWIEQQLDENTYLFSARHEIDYLNDTYGWEIPEGDYETLGGYILSITENIPAVNEVVEASPFIFTIQTMQDTRIDTVKVTYDRGGSDE</sequence>
<dbReference type="SMART" id="SM01091">
    <property type="entry name" value="CorC_HlyC"/>
    <property type="match status" value="1"/>
</dbReference>
<feature type="transmembrane region" description="Helical" evidence="9">
    <location>
        <begin position="99"/>
        <end position="119"/>
    </location>
</feature>
<evidence type="ECO:0000256" key="4">
    <source>
        <dbReference type="ARBA" id="ARBA00022989"/>
    </source>
</evidence>
<dbReference type="InterPro" id="IPR016169">
    <property type="entry name" value="FAD-bd_PCMH_sub2"/>
</dbReference>
<dbReference type="CDD" id="cd04590">
    <property type="entry name" value="CBS_pair_CorC_HlyC_assoc"/>
    <property type="match status" value="1"/>
</dbReference>
<evidence type="ECO:0000259" key="11">
    <source>
        <dbReference type="PROSITE" id="PS51846"/>
    </source>
</evidence>
<protein>
    <submittedName>
        <fullName evidence="12">Hemolysin family protein</fullName>
    </submittedName>
</protein>
<feature type="domain" description="CBS" evidence="10">
    <location>
        <begin position="279"/>
        <end position="339"/>
    </location>
</feature>
<comment type="subcellular location">
    <subcellularLocation>
        <location evidence="1">Membrane</location>
        <topology evidence="1">Multi-pass membrane protein</topology>
    </subcellularLocation>
</comment>
<keyword evidence="5 7" id="KW-0129">CBS domain</keyword>